<dbReference type="PANTHER" id="PTHR45630">
    <property type="entry name" value="CATION-TRANSPORTING ATPASE-RELATED"/>
    <property type="match status" value="1"/>
</dbReference>
<keyword evidence="5" id="KW-0460">Magnesium</keyword>
<evidence type="ECO:0000313" key="7">
    <source>
        <dbReference type="EnsemblProtists" id="Phyra74980"/>
    </source>
</evidence>
<dbReference type="STRING" id="164328.H3GGM4"/>
<dbReference type="EnsemblProtists" id="Phyra74980">
    <property type="protein sequence ID" value="Phyra74980"/>
    <property type="gene ID" value="Phyra74980"/>
</dbReference>
<protein>
    <submittedName>
        <fullName evidence="7">Uncharacterized protein</fullName>
    </submittedName>
</protein>
<reference evidence="7" key="2">
    <citation type="submission" date="2015-06" db="UniProtKB">
        <authorList>
            <consortium name="EnsemblProtists"/>
        </authorList>
    </citation>
    <scope>IDENTIFICATION</scope>
    <source>
        <strain evidence="7">Pr102</strain>
    </source>
</reference>
<dbReference type="GO" id="GO:0140358">
    <property type="term" value="F:P-type transmembrane transporter activity"/>
    <property type="evidence" value="ECO:0007669"/>
    <property type="project" value="InterPro"/>
</dbReference>
<dbReference type="HOGENOM" id="CLU_1317725_0_0_1"/>
<proteinExistence type="predicted"/>
<evidence type="ECO:0000256" key="4">
    <source>
        <dbReference type="ARBA" id="ARBA00022840"/>
    </source>
</evidence>
<evidence type="ECO:0000256" key="6">
    <source>
        <dbReference type="ARBA" id="ARBA00022967"/>
    </source>
</evidence>
<dbReference type="AlphaFoldDB" id="H3GGM4"/>
<keyword evidence="4" id="KW-0067">ATP-binding</keyword>
<comment type="subcellular location">
    <subcellularLocation>
        <location evidence="1">Membrane</location>
        <topology evidence="1">Multi-pass membrane protein</topology>
    </subcellularLocation>
</comment>
<dbReference type="InterPro" id="IPR006544">
    <property type="entry name" value="P-type_TPase_V"/>
</dbReference>
<dbReference type="Proteomes" id="UP000005238">
    <property type="component" value="Unassembled WGS sequence"/>
</dbReference>
<evidence type="ECO:0000256" key="5">
    <source>
        <dbReference type="ARBA" id="ARBA00022842"/>
    </source>
</evidence>
<dbReference type="InParanoid" id="H3GGM4"/>
<keyword evidence="6" id="KW-1278">Translocase</keyword>
<dbReference type="GO" id="GO:0046872">
    <property type="term" value="F:metal ion binding"/>
    <property type="evidence" value="ECO:0007669"/>
    <property type="project" value="UniProtKB-KW"/>
</dbReference>
<sequence>MHSSTCHSVGSLEGRLVGNEVEGLSYRELPSDWTHEQVVELPDNREAVDESLSRLGLILFHNELKDDMADAIVKHKGGDARSRATTPCAAATCARDPGGIVSTIHTKKLVWRDVDSEGGNVELAVTGVALDYLVSIGEIKELLLCNGMFSRMTPDGKVDCVRLHMEAGAVTVAMTAYYHADHLLRTKLAESDGGGVRCGWQLGPCMELM</sequence>
<evidence type="ECO:0000256" key="2">
    <source>
        <dbReference type="ARBA" id="ARBA00022723"/>
    </source>
</evidence>
<keyword evidence="3" id="KW-0547">Nucleotide-binding</keyword>
<reference evidence="8" key="1">
    <citation type="journal article" date="2006" name="Science">
        <title>Phytophthora genome sequences uncover evolutionary origins and mechanisms of pathogenesis.</title>
        <authorList>
            <person name="Tyler B.M."/>
            <person name="Tripathy S."/>
            <person name="Zhang X."/>
            <person name="Dehal P."/>
            <person name="Jiang R.H."/>
            <person name="Aerts A."/>
            <person name="Arredondo F.D."/>
            <person name="Baxter L."/>
            <person name="Bensasson D."/>
            <person name="Beynon J.L."/>
            <person name="Chapman J."/>
            <person name="Damasceno C.M."/>
            <person name="Dorrance A.E."/>
            <person name="Dou D."/>
            <person name="Dickerman A.W."/>
            <person name="Dubchak I.L."/>
            <person name="Garbelotto M."/>
            <person name="Gijzen M."/>
            <person name="Gordon S.G."/>
            <person name="Govers F."/>
            <person name="Grunwald N.J."/>
            <person name="Huang W."/>
            <person name="Ivors K.L."/>
            <person name="Jones R.W."/>
            <person name="Kamoun S."/>
            <person name="Krampis K."/>
            <person name="Lamour K.H."/>
            <person name="Lee M.K."/>
            <person name="McDonald W.H."/>
            <person name="Medina M."/>
            <person name="Meijer H.J."/>
            <person name="Nordberg E.K."/>
            <person name="Maclean D.J."/>
            <person name="Ospina-Giraldo M.D."/>
            <person name="Morris P.F."/>
            <person name="Phuntumart V."/>
            <person name="Putnam N.H."/>
            <person name="Rash S."/>
            <person name="Rose J.K."/>
            <person name="Sakihama Y."/>
            <person name="Salamov A.A."/>
            <person name="Savidor A."/>
            <person name="Scheuring C.F."/>
            <person name="Smith B.M."/>
            <person name="Sobral B.W."/>
            <person name="Terry A."/>
            <person name="Torto-Alalibo T.A."/>
            <person name="Win J."/>
            <person name="Xu Z."/>
            <person name="Zhang H."/>
            <person name="Grigoriev I.V."/>
            <person name="Rokhsar D.S."/>
            <person name="Boore J.L."/>
        </authorList>
    </citation>
    <scope>NUCLEOTIDE SEQUENCE [LARGE SCALE GENOMIC DNA]</scope>
    <source>
        <strain evidence="8">Pr102</strain>
    </source>
</reference>
<evidence type="ECO:0000256" key="1">
    <source>
        <dbReference type="ARBA" id="ARBA00004141"/>
    </source>
</evidence>
<accession>H3GGM4</accession>
<keyword evidence="2" id="KW-0479">Metal-binding</keyword>
<dbReference type="GO" id="GO:0016020">
    <property type="term" value="C:membrane"/>
    <property type="evidence" value="ECO:0007669"/>
    <property type="project" value="UniProtKB-SubCell"/>
</dbReference>
<dbReference type="VEuPathDB" id="FungiDB:KRP23_2919"/>
<dbReference type="GO" id="GO:0005524">
    <property type="term" value="F:ATP binding"/>
    <property type="evidence" value="ECO:0007669"/>
    <property type="project" value="UniProtKB-KW"/>
</dbReference>
<evidence type="ECO:0000313" key="8">
    <source>
        <dbReference type="Proteomes" id="UP000005238"/>
    </source>
</evidence>
<keyword evidence="8" id="KW-1185">Reference proteome</keyword>
<dbReference type="PANTHER" id="PTHR45630:SF11">
    <property type="entry name" value="CATION-TRANSPORTING P-TYPE ATPASE N-TERMINAL DOMAIN-CONTAINING PROTEIN"/>
    <property type="match status" value="1"/>
</dbReference>
<dbReference type="EMBL" id="DS566007">
    <property type="status" value="NOT_ANNOTATED_CDS"/>
    <property type="molecule type" value="Genomic_DNA"/>
</dbReference>
<organism evidence="7 8">
    <name type="scientific">Phytophthora ramorum</name>
    <name type="common">Sudden oak death agent</name>
    <dbReference type="NCBI Taxonomy" id="164328"/>
    <lineage>
        <taxon>Eukaryota</taxon>
        <taxon>Sar</taxon>
        <taxon>Stramenopiles</taxon>
        <taxon>Oomycota</taxon>
        <taxon>Peronosporomycetes</taxon>
        <taxon>Peronosporales</taxon>
        <taxon>Peronosporaceae</taxon>
        <taxon>Phytophthora</taxon>
    </lineage>
</organism>
<evidence type="ECO:0000256" key="3">
    <source>
        <dbReference type="ARBA" id="ARBA00022741"/>
    </source>
</evidence>
<dbReference type="eggNOG" id="KOG0208">
    <property type="taxonomic scope" value="Eukaryota"/>
</dbReference>
<name>H3GGM4_PHYRM</name>